<dbReference type="InterPro" id="IPR006805">
    <property type="entry name" value="Anth_synth_I_N"/>
</dbReference>
<evidence type="ECO:0000259" key="4">
    <source>
        <dbReference type="Pfam" id="PF04715"/>
    </source>
</evidence>
<dbReference type="InterPro" id="IPR005801">
    <property type="entry name" value="ADC_synthase"/>
</dbReference>
<dbReference type="PRINTS" id="PR00095">
    <property type="entry name" value="ANTSNTHASEI"/>
</dbReference>
<reference evidence="5 6" key="1">
    <citation type="journal article" date="2010" name="Stand. Genomic Sci.">
        <title>Complete genome sequence of Ilyobacter polytropus type strain (CuHbu1).</title>
        <authorList>
            <person name="Sikorski J."/>
            <person name="Chertkov O."/>
            <person name="Lapidus A."/>
            <person name="Nolan M."/>
            <person name="Lucas S."/>
            <person name="Del Rio T.G."/>
            <person name="Tice H."/>
            <person name="Cheng J.F."/>
            <person name="Tapia R."/>
            <person name="Han C."/>
            <person name="Goodwin L."/>
            <person name="Pitluck S."/>
            <person name="Liolios K."/>
            <person name="Ivanova N."/>
            <person name="Mavromatis K."/>
            <person name="Mikhailova N."/>
            <person name="Pati A."/>
            <person name="Chen A."/>
            <person name="Palaniappan K."/>
            <person name="Land M."/>
            <person name="Hauser L."/>
            <person name="Chang Y.J."/>
            <person name="Jeffries C.D."/>
            <person name="Brambilla E."/>
            <person name="Yasawong M."/>
            <person name="Rohde M."/>
            <person name="Pukall R."/>
            <person name="Spring S."/>
            <person name="Goker M."/>
            <person name="Woyke T."/>
            <person name="Bristow J."/>
            <person name="Eisen J.A."/>
            <person name="Markowitz V."/>
            <person name="Hugenholtz P."/>
            <person name="Kyrpides N.C."/>
            <person name="Klenk H.P."/>
        </authorList>
    </citation>
    <scope>NUCLEOTIDE SEQUENCE [LARGE SCALE GENOMIC DNA]</scope>
    <source>
        <strain evidence="6">ATCC 51220 / DSM 2926 / LMG 16218 / CuHBu1</strain>
    </source>
</reference>
<evidence type="ECO:0000256" key="2">
    <source>
        <dbReference type="ARBA" id="ARBA00022679"/>
    </source>
</evidence>
<protein>
    <recommendedName>
        <fullName evidence="1">aminodeoxychorismate synthase</fullName>
        <ecNumber evidence="1">2.6.1.85</ecNumber>
    </recommendedName>
</protein>
<dbReference type="Proteomes" id="UP000006875">
    <property type="component" value="Chromosome"/>
</dbReference>
<dbReference type="GO" id="GO:0046820">
    <property type="term" value="F:4-amino-4-deoxychorismate synthase activity"/>
    <property type="evidence" value="ECO:0007669"/>
    <property type="project" value="UniProtKB-EC"/>
</dbReference>
<dbReference type="eggNOG" id="COG0147">
    <property type="taxonomic scope" value="Bacteria"/>
</dbReference>
<keyword evidence="5" id="KW-0032">Aminotransferase</keyword>
<dbReference type="RefSeq" id="WP_013387021.1">
    <property type="nucleotide sequence ID" value="NC_014632.1"/>
</dbReference>
<dbReference type="AlphaFoldDB" id="E3H6D8"/>
<dbReference type="InterPro" id="IPR015890">
    <property type="entry name" value="Chorismate_C"/>
</dbReference>
<feature type="domain" description="Chorismate-utilising enzyme C-terminal" evidence="3">
    <location>
        <begin position="190"/>
        <end position="443"/>
    </location>
</feature>
<dbReference type="OrthoDB" id="9803598at2"/>
<dbReference type="HOGENOM" id="CLU_006493_9_3_0"/>
<dbReference type="Pfam" id="PF00425">
    <property type="entry name" value="Chorismate_bind"/>
    <property type="match status" value="1"/>
</dbReference>
<gene>
    <name evidence="5" type="ordered locus">Ilyop_0563</name>
</gene>
<dbReference type="Gene3D" id="3.60.120.10">
    <property type="entry name" value="Anthranilate synthase"/>
    <property type="match status" value="1"/>
</dbReference>
<accession>E3H6D8</accession>
<organism evidence="5 6">
    <name type="scientific">Ilyobacter polytropus (strain ATCC 51220 / DSM 2926 / LMG 16218 / CuHBu1)</name>
    <dbReference type="NCBI Taxonomy" id="572544"/>
    <lineage>
        <taxon>Bacteria</taxon>
        <taxon>Fusobacteriati</taxon>
        <taxon>Fusobacteriota</taxon>
        <taxon>Fusobacteriia</taxon>
        <taxon>Fusobacteriales</taxon>
        <taxon>Fusobacteriaceae</taxon>
        <taxon>Ilyobacter</taxon>
    </lineage>
</organism>
<evidence type="ECO:0000256" key="1">
    <source>
        <dbReference type="ARBA" id="ARBA00013139"/>
    </source>
</evidence>
<dbReference type="KEGG" id="ipo:Ilyop_0563"/>
<keyword evidence="2 5" id="KW-0808">Transferase</keyword>
<sequence length="455" mass="51690">MLIKELVTTQDVGSLFKKFKEDKYPIILESQKDPEKLGRYSFIMSDPFLVIKSKGNNIEILEENSKKNLQDSPLDILQELLEKYKTDEKSHIPFTGGAAGYLSYDLCHHIEALPKSVTDDINIPDLFLGFYDGVLAVDHLENKKYLIAHGFKESADQIIQKLKIKTEKKINLHQNKTDEKETIFHRNMNKKSYLKSIQKVKDYIYSGDIYQINFTQRFQCKLNKSPYTIYERLRSTNPAPFASYINFGEGEIVCCSPERFIQVREGIIETRPIKGTIARGATLKEDKKNKKILKASEKDKSELLMIVDLERNDIGKISETGSVKVTELFSIEEYSTLFQQVATVTGKLKKNISTADILKATFPGGSITGAPKIRAMEIIDELEPTARNIYTGSIGYMGFDGSIDLNIVIRTILCKENTGYFQVGGGIVWDSDPESEYQESILKGKALKEALIWRE</sequence>
<dbReference type="InterPro" id="IPR005802">
    <property type="entry name" value="ADC_synth_comp_1"/>
</dbReference>
<dbReference type="EC" id="2.6.1.85" evidence="1"/>
<dbReference type="InterPro" id="IPR019999">
    <property type="entry name" value="Anth_synth_I-like"/>
</dbReference>
<evidence type="ECO:0000313" key="5">
    <source>
        <dbReference type="EMBL" id="ADO82351.1"/>
    </source>
</evidence>
<evidence type="ECO:0000259" key="3">
    <source>
        <dbReference type="Pfam" id="PF00425"/>
    </source>
</evidence>
<dbReference type="GO" id="GO:0009396">
    <property type="term" value="P:folic acid-containing compound biosynthetic process"/>
    <property type="evidence" value="ECO:0007669"/>
    <property type="project" value="InterPro"/>
</dbReference>
<dbReference type="SUPFAM" id="SSF56322">
    <property type="entry name" value="ADC synthase"/>
    <property type="match status" value="1"/>
</dbReference>
<dbReference type="EMBL" id="CP002281">
    <property type="protein sequence ID" value="ADO82351.1"/>
    <property type="molecule type" value="Genomic_DNA"/>
</dbReference>
<dbReference type="Pfam" id="PF04715">
    <property type="entry name" value="Anth_synt_I_N"/>
    <property type="match status" value="1"/>
</dbReference>
<evidence type="ECO:0000313" key="6">
    <source>
        <dbReference type="Proteomes" id="UP000006875"/>
    </source>
</evidence>
<keyword evidence="6" id="KW-1185">Reference proteome</keyword>
<name>E3H6D8_ILYPC</name>
<dbReference type="NCBIfam" id="TIGR00553">
    <property type="entry name" value="pabB"/>
    <property type="match status" value="1"/>
</dbReference>
<feature type="domain" description="Anthranilate synthase component I N-terminal" evidence="4">
    <location>
        <begin position="14"/>
        <end position="146"/>
    </location>
</feature>
<dbReference type="PANTHER" id="PTHR11236:SF50">
    <property type="entry name" value="AMINODEOXYCHORISMATE SYNTHASE COMPONENT 1"/>
    <property type="match status" value="1"/>
</dbReference>
<dbReference type="GO" id="GO:0000162">
    <property type="term" value="P:L-tryptophan biosynthetic process"/>
    <property type="evidence" value="ECO:0007669"/>
    <property type="project" value="TreeGrafter"/>
</dbReference>
<dbReference type="PANTHER" id="PTHR11236">
    <property type="entry name" value="AMINOBENZOATE/ANTHRANILATE SYNTHASE"/>
    <property type="match status" value="1"/>
</dbReference>
<dbReference type="STRING" id="572544.Ilyop_0563"/>
<proteinExistence type="predicted"/>